<sequence length="250" mass="27473">MDRQHSPATTATTDRCDTPTSMIDLSSAAAASTGSFDATLQEGLDSIWEHRQVCTVSYCKGDGGSIHPLTRDFSKRAQETLSALKKMEQTRLEKCQTAKQVCDAYSALDDDSKRKLASEQSSLHMMFSDLKHWGWGHVALYNAYLAAQSSASFQMKMETEVCSHLLEQMACVPIVKDASLYEFCSRVDTNFATMLNELKAMASDGQGKTRDGKTQDGHQEAYDFCSEVEVNLAKMVGELSTEDSAGQSEA</sequence>
<organism evidence="1 2">
    <name type="scientific">Saitozyma podzolica</name>
    <dbReference type="NCBI Taxonomy" id="1890683"/>
    <lineage>
        <taxon>Eukaryota</taxon>
        <taxon>Fungi</taxon>
        <taxon>Dikarya</taxon>
        <taxon>Basidiomycota</taxon>
        <taxon>Agaricomycotina</taxon>
        <taxon>Tremellomycetes</taxon>
        <taxon>Tremellales</taxon>
        <taxon>Trimorphomycetaceae</taxon>
        <taxon>Saitozyma</taxon>
    </lineage>
</organism>
<name>A0A427YV72_9TREE</name>
<comment type="caution">
    <text evidence="1">The sequence shown here is derived from an EMBL/GenBank/DDBJ whole genome shotgun (WGS) entry which is preliminary data.</text>
</comment>
<keyword evidence="2" id="KW-1185">Reference proteome</keyword>
<dbReference type="OrthoDB" id="10298671at2759"/>
<reference evidence="1 2" key="1">
    <citation type="submission" date="2018-11" db="EMBL/GenBank/DDBJ databases">
        <title>Genome sequence of Saitozyma podzolica DSM 27192.</title>
        <authorList>
            <person name="Aliyu H."/>
            <person name="Gorte O."/>
            <person name="Ochsenreither K."/>
        </authorList>
    </citation>
    <scope>NUCLEOTIDE SEQUENCE [LARGE SCALE GENOMIC DNA]</scope>
    <source>
        <strain evidence="1 2">DSM 27192</strain>
    </source>
</reference>
<dbReference type="Proteomes" id="UP000279259">
    <property type="component" value="Unassembled WGS sequence"/>
</dbReference>
<dbReference type="EMBL" id="RSCD01000001">
    <property type="protein sequence ID" value="RSH95043.1"/>
    <property type="molecule type" value="Genomic_DNA"/>
</dbReference>
<evidence type="ECO:0000313" key="2">
    <source>
        <dbReference type="Proteomes" id="UP000279259"/>
    </source>
</evidence>
<accession>A0A427YV72</accession>
<evidence type="ECO:0000313" key="1">
    <source>
        <dbReference type="EMBL" id="RSH95043.1"/>
    </source>
</evidence>
<gene>
    <name evidence="1" type="ORF">EHS25_000129</name>
</gene>
<dbReference type="AlphaFoldDB" id="A0A427YV72"/>
<protein>
    <submittedName>
        <fullName evidence="1">Uncharacterized protein</fullName>
    </submittedName>
</protein>
<proteinExistence type="predicted"/>